<evidence type="ECO:0000256" key="4">
    <source>
        <dbReference type="ARBA" id="ARBA00022679"/>
    </source>
</evidence>
<keyword evidence="5 8" id="KW-0812">Transmembrane</keyword>
<feature type="domain" description="Phosphoethanolamine transferase N-terminal" evidence="10">
    <location>
        <begin position="55"/>
        <end position="204"/>
    </location>
</feature>
<dbReference type="Gene3D" id="3.40.720.10">
    <property type="entry name" value="Alkaline Phosphatase, subunit A"/>
    <property type="match status" value="1"/>
</dbReference>
<comment type="subcellular location">
    <subcellularLocation>
        <location evidence="1">Cell inner membrane</location>
        <topology evidence="1">Multi-pass membrane protein</topology>
    </subcellularLocation>
</comment>
<dbReference type="Proteomes" id="UP000017800">
    <property type="component" value="Unassembled WGS sequence"/>
</dbReference>
<reference evidence="11 12" key="1">
    <citation type="submission" date="2013-11" db="EMBL/GenBank/DDBJ databases">
        <title>Whole genome shotgun sequence of Vibrio halioticoli NBRC 102217.</title>
        <authorList>
            <person name="Isaki S."/>
            <person name="Kimura A."/>
            <person name="Ohji S."/>
            <person name="Hosoyama A."/>
            <person name="Fujita N."/>
            <person name="Hashimoto M."/>
            <person name="Hosoyama Y."/>
            <person name="Yamazoe A."/>
        </authorList>
    </citation>
    <scope>NUCLEOTIDE SEQUENCE [LARGE SCALE GENOMIC DNA]</scope>
    <source>
        <strain evidence="11 12">NBRC 102217</strain>
    </source>
</reference>
<feature type="transmembrane region" description="Helical" evidence="8">
    <location>
        <begin position="113"/>
        <end position="137"/>
    </location>
</feature>
<gene>
    <name evidence="11" type="primary">eptA</name>
    <name evidence="11" type="ORF">VHA01S_012_00370</name>
</gene>
<evidence type="ECO:0000313" key="12">
    <source>
        <dbReference type="Proteomes" id="UP000017800"/>
    </source>
</evidence>
<sequence>MKVLARMITPQYRLIWGCALLFSALFNLSFFKHFMDAFPIADGNTGFVVSAGVLLVAVHALFFSLLGGRFFTKALLILGFFIGASAAYFSWTYGVVIDKTMLQNMIQTDTAEAFGLLSTQLVIVMVIFAVVPALLIYKVSLNYRSLFIESRAKLISILLSVVMILLTLLAYSANYASFFREYKSVRYYSAPLFPIYSAGKYFKGDHKDLLKPADQMQNVAPDAKIVHKVKDTHELIVLIVGETGRADHFSLNGYPRETNPLLSKRKGVISFSKMTSCGTSTAVSVPCMFSSDTRSQFSSKSIYNKLNALDTLKDNNVAVLWRDNNSSSKGVAERVEYQSFKSPDTNTICDPECRDTGMLVGLDDYVSQHPNQDIVVVLHSMGSHGPEYYKRYPARFEKYTPVCKGNQLNKCSSEEIINAYDNTMLFTDYFIDQSIDWLDTYSKQYRTALLYISDHGESLGEDDIYLHGMPYAFAPEVQKHVAAITWLNDSSPFKYKDVVKNKDLPFSQDNFYCSVLSLLEVQTETCPHEASIFMNKGN</sequence>
<evidence type="ECO:0000256" key="1">
    <source>
        <dbReference type="ARBA" id="ARBA00004429"/>
    </source>
</evidence>
<dbReference type="GO" id="GO:0009244">
    <property type="term" value="P:lipopolysaccharide core region biosynthetic process"/>
    <property type="evidence" value="ECO:0007669"/>
    <property type="project" value="TreeGrafter"/>
</dbReference>
<dbReference type="eggNOG" id="COG2194">
    <property type="taxonomic scope" value="Bacteria"/>
</dbReference>
<dbReference type="RefSeq" id="WP_023403300.1">
    <property type="nucleotide sequence ID" value="NZ_BAUJ01000012.1"/>
</dbReference>
<dbReference type="InterPro" id="IPR040423">
    <property type="entry name" value="PEA_transferase"/>
</dbReference>
<evidence type="ECO:0000259" key="10">
    <source>
        <dbReference type="Pfam" id="PF08019"/>
    </source>
</evidence>
<keyword evidence="12" id="KW-1185">Reference proteome</keyword>
<dbReference type="Pfam" id="PF00884">
    <property type="entry name" value="Sulfatase"/>
    <property type="match status" value="1"/>
</dbReference>
<dbReference type="AlphaFoldDB" id="V5FGC8"/>
<protein>
    <submittedName>
        <fullName evidence="11">Lipid A phosphoethanolamine transferase</fullName>
    </submittedName>
</protein>
<evidence type="ECO:0000256" key="3">
    <source>
        <dbReference type="ARBA" id="ARBA00022519"/>
    </source>
</evidence>
<dbReference type="CDD" id="cd16017">
    <property type="entry name" value="LptA"/>
    <property type="match status" value="1"/>
</dbReference>
<keyword evidence="3" id="KW-0997">Cell inner membrane</keyword>
<keyword evidence="4 11" id="KW-0808">Transferase</keyword>
<feature type="transmembrane region" description="Helical" evidence="8">
    <location>
        <begin position="74"/>
        <end position="93"/>
    </location>
</feature>
<evidence type="ECO:0000313" key="11">
    <source>
        <dbReference type="EMBL" id="GAD88921.1"/>
    </source>
</evidence>
<feature type="domain" description="Sulfatase N-terminal" evidence="9">
    <location>
        <begin position="236"/>
        <end position="520"/>
    </location>
</feature>
<dbReference type="SUPFAM" id="SSF53649">
    <property type="entry name" value="Alkaline phosphatase-like"/>
    <property type="match status" value="1"/>
</dbReference>
<dbReference type="InterPro" id="IPR000917">
    <property type="entry name" value="Sulfatase_N"/>
</dbReference>
<keyword evidence="6 8" id="KW-1133">Transmembrane helix</keyword>
<evidence type="ECO:0000256" key="2">
    <source>
        <dbReference type="ARBA" id="ARBA00022475"/>
    </source>
</evidence>
<dbReference type="GO" id="GO:0005886">
    <property type="term" value="C:plasma membrane"/>
    <property type="evidence" value="ECO:0007669"/>
    <property type="project" value="UniProtKB-SubCell"/>
</dbReference>
<dbReference type="Pfam" id="PF08019">
    <property type="entry name" value="EptA_B_N"/>
    <property type="match status" value="1"/>
</dbReference>
<keyword evidence="2" id="KW-1003">Cell membrane</keyword>
<evidence type="ECO:0000256" key="5">
    <source>
        <dbReference type="ARBA" id="ARBA00022692"/>
    </source>
</evidence>
<name>V5FGC8_9VIBR</name>
<evidence type="ECO:0000256" key="8">
    <source>
        <dbReference type="SAM" id="Phobius"/>
    </source>
</evidence>
<proteinExistence type="predicted"/>
<dbReference type="InterPro" id="IPR058130">
    <property type="entry name" value="PEA_transf_C"/>
</dbReference>
<dbReference type="OrthoDB" id="9786870at2"/>
<organism evidence="11 12">
    <name type="scientific">Vibrio halioticoli NBRC 102217</name>
    <dbReference type="NCBI Taxonomy" id="1219072"/>
    <lineage>
        <taxon>Bacteria</taxon>
        <taxon>Pseudomonadati</taxon>
        <taxon>Pseudomonadota</taxon>
        <taxon>Gammaproteobacteria</taxon>
        <taxon>Vibrionales</taxon>
        <taxon>Vibrionaceae</taxon>
        <taxon>Vibrio</taxon>
    </lineage>
</organism>
<dbReference type="PANTHER" id="PTHR30443">
    <property type="entry name" value="INNER MEMBRANE PROTEIN"/>
    <property type="match status" value="1"/>
</dbReference>
<comment type="caution">
    <text evidence="11">The sequence shown here is derived from an EMBL/GenBank/DDBJ whole genome shotgun (WGS) entry which is preliminary data.</text>
</comment>
<evidence type="ECO:0000259" key="9">
    <source>
        <dbReference type="Pfam" id="PF00884"/>
    </source>
</evidence>
<keyword evidence="7 8" id="KW-0472">Membrane</keyword>
<feature type="transmembrane region" description="Helical" evidence="8">
    <location>
        <begin position="47"/>
        <end position="67"/>
    </location>
</feature>
<feature type="transmembrane region" description="Helical" evidence="8">
    <location>
        <begin position="157"/>
        <end position="176"/>
    </location>
</feature>
<dbReference type="InterPro" id="IPR012549">
    <property type="entry name" value="EptA-like_N"/>
</dbReference>
<evidence type="ECO:0000256" key="6">
    <source>
        <dbReference type="ARBA" id="ARBA00022989"/>
    </source>
</evidence>
<dbReference type="PANTHER" id="PTHR30443:SF0">
    <property type="entry name" value="PHOSPHOETHANOLAMINE TRANSFERASE EPTA"/>
    <property type="match status" value="1"/>
</dbReference>
<feature type="transmembrane region" description="Helical" evidence="8">
    <location>
        <begin position="12"/>
        <end position="35"/>
    </location>
</feature>
<dbReference type="GO" id="GO:0016776">
    <property type="term" value="F:phosphotransferase activity, phosphate group as acceptor"/>
    <property type="evidence" value="ECO:0007669"/>
    <property type="project" value="TreeGrafter"/>
</dbReference>
<dbReference type="NCBIfam" id="NF028537">
    <property type="entry name" value="P_eth_NH2_trans"/>
    <property type="match status" value="1"/>
</dbReference>
<accession>V5FGC8</accession>
<dbReference type="EMBL" id="BAUJ01000012">
    <property type="protein sequence ID" value="GAD88921.1"/>
    <property type="molecule type" value="Genomic_DNA"/>
</dbReference>
<dbReference type="InterPro" id="IPR017850">
    <property type="entry name" value="Alkaline_phosphatase_core_sf"/>
</dbReference>
<evidence type="ECO:0000256" key="7">
    <source>
        <dbReference type="ARBA" id="ARBA00023136"/>
    </source>
</evidence>